<accession>A0A5P1F2H8</accession>
<name>A0A5P1F2H8_ASPOF</name>
<protein>
    <submittedName>
        <fullName evidence="2">Uncharacterized protein</fullName>
    </submittedName>
</protein>
<evidence type="ECO:0000256" key="1">
    <source>
        <dbReference type="SAM" id="MobiDB-lite"/>
    </source>
</evidence>
<feature type="region of interest" description="Disordered" evidence="1">
    <location>
        <begin position="207"/>
        <end position="247"/>
    </location>
</feature>
<feature type="region of interest" description="Disordered" evidence="1">
    <location>
        <begin position="121"/>
        <end position="175"/>
    </location>
</feature>
<keyword evidence="3" id="KW-1185">Reference proteome</keyword>
<feature type="region of interest" description="Disordered" evidence="1">
    <location>
        <begin position="19"/>
        <end position="60"/>
    </location>
</feature>
<dbReference type="Gramene" id="ONK71933">
    <property type="protein sequence ID" value="ONK71933"/>
    <property type="gene ID" value="A4U43_C04F13900"/>
</dbReference>
<dbReference type="AlphaFoldDB" id="A0A5P1F2H8"/>
<proteinExistence type="predicted"/>
<sequence length="247" mass="26718">MRIAAALVFFLISPRHRFQAPPPSSEPLPVQKLPEQSPPRRPPAAANRSGLPSSFSPSKRYEGSSDLIHLRYHMGPVRLLPVTSTYLVRAAGRRLPLPHPRLPPLHLLPSPPPPPLPVVLHCAARTPTNPHPTSPRSFTSAPSDSQRQPHPRPGPHRASPSAGHRRLRRLRPPPVDHRHGVYLVLTAPRSGSRSSAAPSRLPLLHLPSIVATPSPTRGGQQRGRSAPTSARTPSPWPGLHAGSGIGR</sequence>
<dbReference type="Proteomes" id="UP000243459">
    <property type="component" value="Chromosome 4"/>
</dbReference>
<evidence type="ECO:0000313" key="2">
    <source>
        <dbReference type="EMBL" id="ONK71933.1"/>
    </source>
</evidence>
<reference evidence="3" key="1">
    <citation type="journal article" date="2017" name="Nat. Commun.">
        <title>The asparagus genome sheds light on the origin and evolution of a young Y chromosome.</title>
        <authorList>
            <person name="Harkess A."/>
            <person name="Zhou J."/>
            <person name="Xu C."/>
            <person name="Bowers J.E."/>
            <person name="Van der Hulst R."/>
            <person name="Ayyampalayam S."/>
            <person name="Mercati F."/>
            <person name="Riccardi P."/>
            <person name="McKain M.R."/>
            <person name="Kakrana A."/>
            <person name="Tang H."/>
            <person name="Ray J."/>
            <person name="Groenendijk J."/>
            <person name="Arikit S."/>
            <person name="Mathioni S.M."/>
            <person name="Nakano M."/>
            <person name="Shan H."/>
            <person name="Telgmann-Rauber A."/>
            <person name="Kanno A."/>
            <person name="Yue Z."/>
            <person name="Chen H."/>
            <person name="Li W."/>
            <person name="Chen Y."/>
            <person name="Xu X."/>
            <person name="Zhang Y."/>
            <person name="Luo S."/>
            <person name="Chen H."/>
            <person name="Gao J."/>
            <person name="Mao Z."/>
            <person name="Pires J.C."/>
            <person name="Luo M."/>
            <person name="Kudrna D."/>
            <person name="Wing R.A."/>
            <person name="Meyers B.C."/>
            <person name="Yi K."/>
            <person name="Kong H."/>
            <person name="Lavrijsen P."/>
            <person name="Sunseri F."/>
            <person name="Falavigna A."/>
            <person name="Ye Y."/>
            <person name="Leebens-Mack J.H."/>
            <person name="Chen G."/>
        </authorList>
    </citation>
    <scope>NUCLEOTIDE SEQUENCE [LARGE SCALE GENOMIC DNA]</scope>
    <source>
        <strain evidence="3">cv. DH0086</strain>
    </source>
</reference>
<dbReference type="EMBL" id="CM007384">
    <property type="protein sequence ID" value="ONK71933.1"/>
    <property type="molecule type" value="Genomic_DNA"/>
</dbReference>
<feature type="compositionally biased region" description="Polar residues" evidence="1">
    <location>
        <begin position="211"/>
        <end position="232"/>
    </location>
</feature>
<dbReference type="OMA" id="CGSTRAV"/>
<gene>
    <name evidence="2" type="ORF">A4U43_C04F13900</name>
</gene>
<organism evidence="2 3">
    <name type="scientific">Asparagus officinalis</name>
    <name type="common">Garden asparagus</name>
    <dbReference type="NCBI Taxonomy" id="4686"/>
    <lineage>
        <taxon>Eukaryota</taxon>
        <taxon>Viridiplantae</taxon>
        <taxon>Streptophyta</taxon>
        <taxon>Embryophyta</taxon>
        <taxon>Tracheophyta</taxon>
        <taxon>Spermatophyta</taxon>
        <taxon>Magnoliopsida</taxon>
        <taxon>Liliopsida</taxon>
        <taxon>Asparagales</taxon>
        <taxon>Asparagaceae</taxon>
        <taxon>Asparagoideae</taxon>
        <taxon>Asparagus</taxon>
    </lineage>
</organism>
<feature type="compositionally biased region" description="Polar residues" evidence="1">
    <location>
        <begin position="134"/>
        <end position="145"/>
    </location>
</feature>
<evidence type="ECO:0000313" key="3">
    <source>
        <dbReference type="Proteomes" id="UP000243459"/>
    </source>
</evidence>